<comment type="caution">
    <text evidence="2">The sequence shown here is derived from an EMBL/GenBank/DDBJ whole genome shotgun (WGS) entry which is preliminary data.</text>
</comment>
<name>A0A8J8Q2X2_9EURY</name>
<proteinExistence type="predicted"/>
<evidence type="ECO:0000313" key="2">
    <source>
        <dbReference type="EMBL" id="TYL37458.1"/>
    </source>
</evidence>
<protein>
    <recommendedName>
        <fullName evidence="1">DUF8106 domain-containing protein</fullName>
    </recommendedName>
</protein>
<accession>A0A8J8Q2X2</accession>
<gene>
    <name evidence="2" type="ORF">CV102_15885</name>
</gene>
<dbReference type="InterPro" id="IPR058419">
    <property type="entry name" value="DUF8106"/>
</dbReference>
<evidence type="ECO:0000313" key="3">
    <source>
        <dbReference type="Proteomes" id="UP000766904"/>
    </source>
</evidence>
<organism evidence="2 3">
    <name type="scientific">Natronococcus pandeyae</name>
    <dbReference type="NCBI Taxonomy" id="2055836"/>
    <lineage>
        <taxon>Archaea</taxon>
        <taxon>Methanobacteriati</taxon>
        <taxon>Methanobacteriota</taxon>
        <taxon>Stenosarchaea group</taxon>
        <taxon>Halobacteria</taxon>
        <taxon>Halobacteriales</taxon>
        <taxon>Natrialbaceae</taxon>
        <taxon>Natronococcus</taxon>
    </lineage>
</organism>
<dbReference type="EMBL" id="PHNJ01000009">
    <property type="protein sequence ID" value="TYL37458.1"/>
    <property type="molecule type" value="Genomic_DNA"/>
</dbReference>
<dbReference type="Proteomes" id="UP000766904">
    <property type="component" value="Unassembled WGS sequence"/>
</dbReference>
<dbReference type="Pfam" id="PF26408">
    <property type="entry name" value="DUF8106"/>
    <property type="match status" value="1"/>
</dbReference>
<feature type="domain" description="DUF8106" evidence="1">
    <location>
        <begin position="16"/>
        <end position="57"/>
    </location>
</feature>
<reference evidence="2" key="1">
    <citation type="submission" date="2017-11" db="EMBL/GenBank/DDBJ databases">
        <authorList>
            <person name="Kajale S.C."/>
            <person name="Sharma A."/>
        </authorList>
    </citation>
    <scope>NUCLEOTIDE SEQUENCE</scope>
    <source>
        <strain evidence="2">LS1_42</strain>
    </source>
</reference>
<evidence type="ECO:0000259" key="1">
    <source>
        <dbReference type="Pfam" id="PF26408"/>
    </source>
</evidence>
<sequence length="106" mass="11583">MSPPASHDSETPERGKSMLYCLECEHASPVEGDWIRDVRAHSVAYVCPDCNTVITERPADTDSGRGPRPTAAWSRVLRTSVSVWRASFDAGVAAVTATARDRSDDY</sequence>
<keyword evidence="3" id="KW-1185">Reference proteome</keyword>
<dbReference type="AlphaFoldDB" id="A0A8J8Q2X2"/>